<protein>
    <submittedName>
        <fullName evidence="2">Uncharacterized protein</fullName>
    </submittedName>
</protein>
<proteinExistence type="predicted"/>
<dbReference type="EMBL" id="OC000449">
    <property type="protein sequence ID" value="CAD7257335.1"/>
    <property type="molecule type" value="Genomic_DNA"/>
</dbReference>
<evidence type="ECO:0000313" key="2">
    <source>
        <dbReference type="EMBL" id="CAD7257335.1"/>
    </source>
</evidence>
<name>A0A7R9FVW2_TIMSH</name>
<feature type="compositionally biased region" description="Low complexity" evidence="1">
    <location>
        <begin position="102"/>
        <end position="115"/>
    </location>
</feature>
<reference evidence="2" key="1">
    <citation type="submission" date="2020-11" db="EMBL/GenBank/DDBJ databases">
        <authorList>
            <person name="Tran Van P."/>
        </authorList>
    </citation>
    <scope>NUCLEOTIDE SEQUENCE</scope>
</reference>
<accession>A0A7R9FVW2</accession>
<gene>
    <name evidence="2" type="ORF">TSIB3V08_LOCUS1606</name>
</gene>
<organism evidence="2">
    <name type="scientific">Timema shepardi</name>
    <name type="common">Walking stick</name>
    <dbReference type="NCBI Taxonomy" id="629360"/>
    <lineage>
        <taxon>Eukaryota</taxon>
        <taxon>Metazoa</taxon>
        <taxon>Ecdysozoa</taxon>
        <taxon>Arthropoda</taxon>
        <taxon>Hexapoda</taxon>
        <taxon>Insecta</taxon>
        <taxon>Pterygota</taxon>
        <taxon>Neoptera</taxon>
        <taxon>Polyneoptera</taxon>
        <taxon>Phasmatodea</taxon>
        <taxon>Timematodea</taxon>
        <taxon>Timematoidea</taxon>
        <taxon>Timematidae</taxon>
        <taxon>Timema</taxon>
    </lineage>
</organism>
<feature type="region of interest" description="Disordered" evidence="1">
    <location>
        <begin position="88"/>
        <end position="133"/>
    </location>
</feature>
<evidence type="ECO:0000256" key="1">
    <source>
        <dbReference type="SAM" id="MobiDB-lite"/>
    </source>
</evidence>
<dbReference type="AlphaFoldDB" id="A0A7R9FVW2"/>
<sequence>MRSQYIQRCNWQPSMHVSRSTYDFHIISPSPTLFVAPKFNHDYVHSSALDFVTTKADMQPKMYVNMGATSQHAVMQPGLQRAMMAPVEPKFGPTRDADTTRGPLGDNGPLPGGHLTPWGGKDPPHSPETTEPPSMAADMFAIPDITSEAKYNELFHISCNKMYLGEQYLSFKQHFTYKEHESIKREQTRRWAPTEEPLRGRNILYSSPVAPLVLTDSSQLTSDKSTFRGRLNLGPFFINPTLDIISEITPSLKHNTNLATLVSRCCQYILLTPSTPPSNTRERGDLATVNREIARIKRFSMRSAVSSEIGVRVRAQFSTPREMFTQAVI</sequence>